<gene>
    <name evidence="2" type="ORF">METZ01_LOCUS168157</name>
</gene>
<feature type="non-terminal residue" evidence="2">
    <location>
        <position position="1"/>
    </location>
</feature>
<evidence type="ECO:0000256" key="1">
    <source>
        <dbReference type="SAM" id="MobiDB-lite"/>
    </source>
</evidence>
<evidence type="ECO:0000313" key="2">
    <source>
        <dbReference type="EMBL" id="SVB15303.1"/>
    </source>
</evidence>
<sequence length="41" mass="4688">IPLPAEKMEAWKVSRKVSTPTFDNPDCLKKLDDPEQEENTS</sequence>
<proteinExistence type="predicted"/>
<reference evidence="2" key="1">
    <citation type="submission" date="2018-05" db="EMBL/GenBank/DDBJ databases">
        <authorList>
            <person name="Lanie J.A."/>
            <person name="Ng W.-L."/>
            <person name="Kazmierczak K.M."/>
            <person name="Andrzejewski T.M."/>
            <person name="Davidsen T.M."/>
            <person name="Wayne K.J."/>
            <person name="Tettelin H."/>
            <person name="Glass J.I."/>
            <person name="Rusch D."/>
            <person name="Podicherti R."/>
            <person name="Tsui H.-C.T."/>
            <person name="Winkler M.E."/>
        </authorList>
    </citation>
    <scope>NUCLEOTIDE SEQUENCE</scope>
</reference>
<dbReference type="AlphaFoldDB" id="A0A382BQF1"/>
<organism evidence="2">
    <name type="scientific">marine metagenome</name>
    <dbReference type="NCBI Taxonomy" id="408172"/>
    <lineage>
        <taxon>unclassified sequences</taxon>
        <taxon>metagenomes</taxon>
        <taxon>ecological metagenomes</taxon>
    </lineage>
</organism>
<dbReference type="EMBL" id="UINC01030621">
    <property type="protein sequence ID" value="SVB15303.1"/>
    <property type="molecule type" value="Genomic_DNA"/>
</dbReference>
<protein>
    <submittedName>
        <fullName evidence="2">Uncharacterized protein</fullName>
    </submittedName>
</protein>
<name>A0A382BQF1_9ZZZZ</name>
<accession>A0A382BQF1</accession>
<feature type="region of interest" description="Disordered" evidence="1">
    <location>
        <begin position="18"/>
        <end position="41"/>
    </location>
</feature>